<feature type="region of interest" description="Disordered" evidence="6">
    <location>
        <begin position="893"/>
        <end position="931"/>
    </location>
</feature>
<dbReference type="Proteomes" id="UP000019763">
    <property type="component" value="Unassembled WGS sequence"/>
</dbReference>
<name>A0A023B832_GRENI</name>
<keyword evidence="4" id="KW-0505">Motor protein</keyword>
<dbReference type="GO" id="GO:0016459">
    <property type="term" value="C:myosin complex"/>
    <property type="evidence" value="ECO:0007669"/>
    <property type="project" value="UniProtKB-KW"/>
</dbReference>
<keyword evidence="5" id="KW-0009">Actin-binding</keyword>
<evidence type="ECO:0000256" key="2">
    <source>
        <dbReference type="ARBA" id="ARBA00022840"/>
    </source>
</evidence>
<reference evidence="8" key="1">
    <citation type="submission" date="2013-12" db="EMBL/GenBank/DDBJ databases">
        <authorList>
            <person name="Omoto C.K."/>
            <person name="Sibley D."/>
            <person name="Venepally P."/>
            <person name="Hadjithomas M."/>
            <person name="Karamycheva S."/>
            <person name="Brunk B."/>
            <person name="Roos D."/>
            <person name="Caler E."/>
            <person name="Lorenzi H."/>
        </authorList>
    </citation>
    <scope>NUCLEOTIDE SEQUENCE</scope>
</reference>
<dbReference type="GO" id="GO:0051015">
    <property type="term" value="F:actin filament binding"/>
    <property type="evidence" value="ECO:0007669"/>
    <property type="project" value="TreeGrafter"/>
</dbReference>
<evidence type="ECO:0000313" key="9">
    <source>
        <dbReference type="Proteomes" id="UP000019763"/>
    </source>
</evidence>
<keyword evidence="1" id="KW-0547">Nucleotide-binding</keyword>
<evidence type="ECO:0000256" key="5">
    <source>
        <dbReference type="ARBA" id="ARBA00023203"/>
    </source>
</evidence>
<dbReference type="PANTHER" id="PTHR13140">
    <property type="entry name" value="MYOSIN"/>
    <property type="match status" value="1"/>
</dbReference>
<evidence type="ECO:0000259" key="7">
    <source>
        <dbReference type="SMART" id="SM00242"/>
    </source>
</evidence>
<feature type="compositionally biased region" description="Basic residues" evidence="6">
    <location>
        <begin position="915"/>
        <end position="926"/>
    </location>
</feature>
<evidence type="ECO:0000256" key="3">
    <source>
        <dbReference type="ARBA" id="ARBA00023123"/>
    </source>
</evidence>
<dbReference type="Gene3D" id="1.20.58.530">
    <property type="match status" value="1"/>
</dbReference>
<dbReference type="Pfam" id="PF00063">
    <property type="entry name" value="Myosin_head"/>
    <property type="match status" value="1"/>
</dbReference>
<evidence type="ECO:0000256" key="4">
    <source>
        <dbReference type="ARBA" id="ARBA00023175"/>
    </source>
</evidence>
<keyword evidence="3" id="KW-0518">Myosin</keyword>
<dbReference type="RefSeq" id="XP_011130020.1">
    <property type="nucleotide sequence ID" value="XM_011131718.1"/>
</dbReference>
<dbReference type="SMART" id="SM00242">
    <property type="entry name" value="MYSc"/>
    <property type="match status" value="1"/>
</dbReference>
<sequence length="974" mass="110495">MRGQLPLSNDEICGLLQEGYVSKRSYGLRIGPIVIALNPNPLGLPGVPILESCEGPSAIDIANDAVTMLKSPCTFCFPADDYDTGEPLTHESVADELVADEPITDETTVPRLPVPRLSVPRLPAKEGPVRMGRRVSILLCGESGSGKTENCKRIIRHFVKDPESAMMTDLLESIGNARTSNNRNSSRFVTLSSLKFRGGYKLKLNIHAFLLAKGRITKLVGDELNFPVLYMAVHKAPDYGLSANVEDYHILTSSHSDGNHDDGSLVAATDEAMTGVISYVSRITSVEHSLKSLDIDIEKFWRCLLIVLLLGNGLEMFAEKGTSEKGTSEMGTSEKGTLEKGTLEMGTSEMRTSYSPAESVAMAGKLLRIESAGRWKELLESVKVFDDTRRQYSKREERLVLEGLIKELYESLFRNCINKINAALNRITYHTHCDLYNCSIDVLDIYGFETLVGDEGGIDQLLINYVNEMIHAQFTETFRIKRIELLREEGIILQQRPTSDATDNLSLEIRTRVLKCRQALMALNDSINTKFDVGKDRKYTDLCMQLFEYKKRDLNRELGFEINHYAKPVYYLTNGIVDTACVYLKPELAECLQNSSISTVIETQKPQVASHKSQATSFITAIDRLFSTMQQFPMLFIRHIKPCDQGFTGQYQFDLQKVKNELINSGIKDILYLMQNVADDVLDIKVIADHYRSEIPMLNKPIRLSNRGENWGDGDRFEDGRYHDVAPHDVAPHDVAPHMISDRHLVETIFSLLKVDEYALGFSKAFISSNLKKKIASVDPPRYCDILRYYRSRIYPRAVLKVFFASVFCFRLQILRSKARRAAVFLQNYLHFRYHYHRKHKAAIVIQTALRHWYHRVQERAAKQKQGWSAERNAYTGRLTSIVDHMAALPRAPESPTNLEEATRTSSHIPSQPRGRLKNVPRSRKKNPPDLVQKISYVLTTVQNQSLCGKKPKRKLNTMPSKWPYVREDGYYHC</sequence>
<feature type="compositionally biased region" description="Polar residues" evidence="6">
    <location>
        <begin position="895"/>
        <end position="910"/>
    </location>
</feature>
<keyword evidence="2" id="KW-0067">ATP-binding</keyword>
<dbReference type="PANTHER" id="PTHR13140:SF706">
    <property type="entry name" value="DILUTE CLASS UNCONVENTIONAL MYOSIN, ISOFORM C"/>
    <property type="match status" value="1"/>
</dbReference>
<dbReference type="Gene3D" id="1.20.120.720">
    <property type="entry name" value="Myosin VI head, motor domain, U50 subdomain"/>
    <property type="match status" value="1"/>
</dbReference>
<proteinExistence type="predicted"/>
<dbReference type="GO" id="GO:0007015">
    <property type="term" value="P:actin filament organization"/>
    <property type="evidence" value="ECO:0007669"/>
    <property type="project" value="TreeGrafter"/>
</dbReference>
<dbReference type="GeneID" id="22912304"/>
<dbReference type="eggNOG" id="KOG4229">
    <property type="taxonomic scope" value="Eukaryota"/>
</dbReference>
<dbReference type="EMBL" id="AFNH02000478">
    <property type="protein sequence ID" value="EZG68218.1"/>
    <property type="molecule type" value="Genomic_DNA"/>
</dbReference>
<dbReference type="Gene3D" id="1.10.10.820">
    <property type="match status" value="1"/>
</dbReference>
<dbReference type="SUPFAM" id="SSF52540">
    <property type="entry name" value="P-loop containing nucleoside triphosphate hydrolases"/>
    <property type="match status" value="1"/>
</dbReference>
<dbReference type="InterPro" id="IPR036961">
    <property type="entry name" value="Kinesin_motor_dom_sf"/>
</dbReference>
<keyword evidence="9" id="KW-1185">Reference proteome</keyword>
<dbReference type="AlphaFoldDB" id="A0A023B832"/>
<accession>A0A023B832</accession>
<dbReference type="GO" id="GO:0005524">
    <property type="term" value="F:ATP binding"/>
    <property type="evidence" value="ECO:0007669"/>
    <property type="project" value="UniProtKB-KW"/>
</dbReference>
<protein>
    <submittedName>
        <fullName evidence="8">Myosin</fullName>
    </submittedName>
</protein>
<evidence type="ECO:0000256" key="6">
    <source>
        <dbReference type="SAM" id="MobiDB-lite"/>
    </source>
</evidence>
<comment type="caution">
    <text evidence="8">The sequence shown here is derived from an EMBL/GenBank/DDBJ whole genome shotgun (WGS) entry which is preliminary data.</text>
</comment>
<dbReference type="Gene3D" id="3.40.850.10">
    <property type="entry name" value="Kinesin motor domain"/>
    <property type="match status" value="1"/>
</dbReference>
<organism evidence="8 9">
    <name type="scientific">Gregarina niphandrodes</name>
    <name type="common">Septate eugregarine</name>
    <dbReference type="NCBI Taxonomy" id="110365"/>
    <lineage>
        <taxon>Eukaryota</taxon>
        <taxon>Sar</taxon>
        <taxon>Alveolata</taxon>
        <taxon>Apicomplexa</taxon>
        <taxon>Conoidasida</taxon>
        <taxon>Gregarinasina</taxon>
        <taxon>Eugregarinorida</taxon>
        <taxon>Gregarinidae</taxon>
        <taxon>Gregarina</taxon>
    </lineage>
</organism>
<dbReference type="InterPro" id="IPR001609">
    <property type="entry name" value="Myosin_head_motor_dom-like"/>
</dbReference>
<dbReference type="GO" id="GO:0000146">
    <property type="term" value="F:microfilament motor activity"/>
    <property type="evidence" value="ECO:0007669"/>
    <property type="project" value="TreeGrafter"/>
</dbReference>
<dbReference type="OrthoDB" id="437889at2759"/>
<feature type="domain" description="Myosin motor" evidence="7">
    <location>
        <begin position="85"/>
        <end position="693"/>
    </location>
</feature>
<evidence type="ECO:0000313" key="8">
    <source>
        <dbReference type="EMBL" id="EZG68218.1"/>
    </source>
</evidence>
<dbReference type="InterPro" id="IPR027417">
    <property type="entry name" value="P-loop_NTPase"/>
</dbReference>
<dbReference type="VEuPathDB" id="CryptoDB:GNI_063100"/>
<evidence type="ECO:0000256" key="1">
    <source>
        <dbReference type="ARBA" id="ARBA00022741"/>
    </source>
</evidence>
<dbReference type="GO" id="GO:0005737">
    <property type="term" value="C:cytoplasm"/>
    <property type="evidence" value="ECO:0007669"/>
    <property type="project" value="TreeGrafter"/>
</dbReference>
<dbReference type="GO" id="GO:0016020">
    <property type="term" value="C:membrane"/>
    <property type="evidence" value="ECO:0007669"/>
    <property type="project" value="TreeGrafter"/>
</dbReference>
<gene>
    <name evidence="8" type="ORF">GNI_063100</name>
</gene>